<feature type="transmembrane region" description="Helical" evidence="1">
    <location>
        <begin position="46"/>
        <end position="66"/>
    </location>
</feature>
<dbReference type="EMBL" id="CP038015">
    <property type="protein sequence ID" value="QBP42908.1"/>
    <property type="molecule type" value="Genomic_DNA"/>
</dbReference>
<sequence length="182" mass="20418">MQEWNHPTKIIELDIQQIGKISLFLTIILSVLLVFLNSVVHQDFSYNVSWFGLLFFLVGYIILIVLHEATHLIGFGVFGKVPWRSLDYGFNLKLGVAYATTNEAVQTKAMRKVLILPFWATGVLPAVIAIAINSPLLALLAAWLIAGAAGDFAMIKELRSVDDDAWIKDDPELPKLYVYEEK</sequence>
<reference evidence="2 3" key="1">
    <citation type="submission" date="2019-03" db="EMBL/GenBank/DDBJ databases">
        <title>Complete genome sequence of Paenisporosarcina antarctica CGMCC 1.6503T.</title>
        <authorList>
            <person name="Rong J.-C."/>
            <person name="Chi N.-Y."/>
            <person name="Zhang Q.-F."/>
        </authorList>
    </citation>
    <scope>NUCLEOTIDE SEQUENCE [LARGE SCALE GENOMIC DNA]</scope>
    <source>
        <strain evidence="2 3">CGMCC 1.6503</strain>
    </source>
</reference>
<name>A0A4P7A2L3_9BACL</name>
<dbReference type="KEGG" id="panc:E2636_17965"/>
<evidence type="ECO:0000313" key="2">
    <source>
        <dbReference type="EMBL" id="QBP42908.1"/>
    </source>
</evidence>
<dbReference type="InterPro" id="IPR021683">
    <property type="entry name" value="DUF3267"/>
</dbReference>
<dbReference type="Proteomes" id="UP000294292">
    <property type="component" value="Chromosome"/>
</dbReference>
<evidence type="ECO:0000256" key="1">
    <source>
        <dbReference type="SAM" id="Phobius"/>
    </source>
</evidence>
<keyword evidence="1" id="KW-1133">Transmembrane helix</keyword>
<organism evidence="2 3">
    <name type="scientific">Paenisporosarcina antarctica</name>
    <dbReference type="NCBI Taxonomy" id="417367"/>
    <lineage>
        <taxon>Bacteria</taxon>
        <taxon>Bacillati</taxon>
        <taxon>Bacillota</taxon>
        <taxon>Bacilli</taxon>
        <taxon>Bacillales</taxon>
        <taxon>Caryophanaceae</taxon>
        <taxon>Paenisporosarcina</taxon>
    </lineage>
</organism>
<keyword evidence="1" id="KW-0812">Transmembrane</keyword>
<dbReference type="Pfam" id="PF11667">
    <property type="entry name" value="DUF3267"/>
    <property type="match status" value="1"/>
</dbReference>
<keyword evidence="1" id="KW-0472">Membrane</keyword>
<dbReference type="AlphaFoldDB" id="A0A4P7A2L3"/>
<protein>
    <submittedName>
        <fullName evidence="2">DUF3267 domain-containing protein</fullName>
    </submittedName>
</protein>
<proteinExistence type="predicted"/>
<keyword evidence="3" id="KW-1185">Reference proteome</keyword>
<evidence type="ECO:0000313" key="3">
    <source>
        <dbReference type="Proteomes" id="UP000294292"/>
    </source>
</evidence>
<feature type="transmembrane region" description="Helical" evidence="1">
    <location>
        <begin position="21"/>
        <end position="40"/>
    </location>
</feature>
<dbReference type="OrthoDB" id="9789112at2"/>
<gene>
    <name evidence="2" type="ORF">E2636_17965</name>
</gene>
<dbReference type="RefSeq" id="WP_134211645.1">
    <property type="nucleotide sequence ID" value="NZ_CP038015.1"/>
</dbReference>
<accession>A0A4P7A2L3</accession>